<dbReference type="AlphaFoldDB" id="A0A3M2HVR1"/>
<evidence type="ECO:0000313" key="3">
    <source>
        <dbReference type="Proteomes" id="UP000275012"/>
    </source>
</evidence>
<protein>
    <recommendedName>
        <fullName evidence="4">General secretion pathway protein GspN</fullName>
    </recommendedName>
</protein>
<proteinExistence type="predicted"/>
<keyword evidence="3" id="KW-1185">Reference proteome</keyword>
<dbReference type="EMBL" id="RFLY01000004">
    <property type="protein sequence ID" value="RMH93831.1"/>
    <property type="molecule type" value="Genomic_DNA"/>
</dbReference>
<organism evidence="2 3">
    <name type="scientific">Solilutibacter pythonis</name>
    <dbReference type="NCBI Taxonomy" id="2483112"/>
    <lineage>
        <taxon>Bacteria</taxon>
        <taxon>Pseudomonadati</taxon>
        <taxon>Pseudomonadota</taxon>
        <taxon>Gammaproteobacteria</taxon>
        <taxon>Lysobacterales</taxon>
        <taxon>Lysobacteraceae</taxon>
        <taxon>Solilutibacter</taxon>
    </lineage>
</organism>
<dbReference type="Proteomes" id="UP000275012">
    <property type="component" value="Unassembled WGS sequence"/>
</dbReference>
<reference evidence="2 3" key="1">
    <citation type="submission" date="2018-10" db="EMBL/GenBank/DDBJ databases">
        <title>Proposal of Lysobacter pythonis sp. nov. isolated from royal pythons (Python regius).</title>
        <authorList>
            <person name="Hans-Juergen B."/>
            <person name="Huptas C."/>
            <person name="Sandra B."/>
            <person name="Igor L."/>
            <person name="Joachim S."/>
            <person name="Siegfried S."/>
            <person name="Mareike W."/>
            <person name="Peter K."/>
        </authorList>
    </citation>
    <scope>NUCLEOTIDE SEQUENCE [LARGE SCALE GENOMIC DNA]</scope>
    <source>
        <strain evidence="2 3">4284/11</strain>
    </source>
</reference>
<comment type="caution">
    <text evidence="2">The sequence shown here is derived from an EMBL/GenBank/DDBJ whole genome shotgun (WGS) entry which is preliminary data.</text>
</comment>
<evidence type="ECO:0000256" key="1">
    <source>
        <dbReference type="SAM" id="MobiDB-lite"/>
    </source>
</evidence>
<name>A0A3M2HVR1_9GAMM</name>
<feature type="compositionally biased region" description="Low complexity" evidence="1">
    <location>
        <begin position="174"/>
        <end position="190"/>
    </location>
</feature>
<evidence type="ECO:0000313" key="2">
    <source>
        <dbReference type="EMBL" id="RMH93831.1"/>
    </source>
</evidence>
<sequence>MLPSMAVFAGSLAFCLWGLAGSLPRRAALPPASAHRLEFGEAASLEVALPGPANPAWARPLFFSSRAPRVADLSPDGGGEAAAPPAFEVRLTGIVRAARTGLVTLAPPAGGRQVRVKLGQEVPGYPGWRLVHLAGRSATFRSGDDSRVVKIDPRAALPAPVAMVGAGGSLPLAGAAASTAGQGAPSGAGPMRQPDQVEEVRRRIEAARRHMSRMSEQARKR</sequence>
<gene>
    <name evidence="2" type="ORF">EBB59_04095</name>
</gene>
<accession>A0A3M2HVR1</accession>
<evidence type="ECO:0008006" key="4">
    <source>
        <dbReference type="Google" id="ProtNLM"/>
    </source>
</evidence>
<feature type="region of interest" description="Disordered" evidence="1">
    <location>
        <begin position="174"/>
        <end position="199"/>
    </location>
</feature>